<gene>
    <name evidence="9" type="ORF">A3H75_02660</name>
</gene>
<accession>A0A1F7VDJ5</accession>
<dbReference type="SMART" id="SM00904">
    <property type="entry name" value="Flavokinase"/>
    <property type="match status" value="1"/>
</dbReference>
<dbReference type="EMBL" id="MGES01000043">
    <property type="protein sequence ID" value="OGL88513.1"/>
    <property type="molecule type" value="Genomic_DNA"/>
</dbReference>
<evidence type="ECO:0000313" key="10">
    <source>
        <dbReference type="Proteomes" id="UP000176678"/>
    </source>
</evidence>
<dbReference type="SUPFAM" id="SSF82114">
    <property type="entry name" value="Riboflavin kinase-like"/>
    <property type="match status" value="1"/>
</dbReference>
<evidence type="ECO:0000256" key="4">
    <source>
        <dbReference type="ARBA" id="ARBA00022679"/>
    </source>
</evidence>
<dbReference type="GO" id="GO:0008531">
    <property type="term" value="F:riboflavin kinase activity"/>
    <property type="evidence" value="ECO:0007669"/>
    <property type="project" value="UniProtKB-EC"/>
</dbReference>
<reference evidence="9 10" key="1">
    <citation type="journal article" date="2016" name="Nat. Commun.">
        <title>Thousands of microbial genomes shed light on interconnected biogeochemical processes in an aquifer system.</title>
        <authorList>
            <person name="Anantharaman K."/>
            <person name="Brown C.T."/>
            <person name="Hug L.A."/>
            <person name="Sharon I."/>
            <person name="Castelle C.J."/>
            <person name="Probst A.J."/>
            <person name="Thomas B.C."/>
            <person name="Singh A."/>
            <person name="Wilkins M.J."/>
            <person name="Karaoz U."/>
            <person name="Brodie E.L."/>
            <person name="Williams K.H."/>
            <person name="Hubbard S.S."/>
            <person name="Banfield J.F."/>
        </authorList>
    </citation>
    <scope>NUCLEOTIDE SEQUENCE [LARGE SCALE GENOMIC DNA]</scope>
</reference>
<dbReference type="EC" id="2.7.1.26" evidence="1"/>
<dbReference type="AlphaFoldDB" id="A0A1F7VDJ5"/>
<feature type="domain" description="Riboflavin kinase" evidence="8">
    <location>
        <begin position="1"/>
        <end position="126"/>
    </location>
</feature>
<dbReference type="GO" id="GO:0009398">
    <property type="term" value="P:FMN biosynthetic process"/>
    <property type="evidence" value="ECO:0007669"/>
    <property type="project" value="TreeGrafter"/>
</dbReference>
<comment type="catalytic activity">
    <reaction evidence="7">
        <text>riboflavin + ATP = FMN + ADP + H(+)</text>
        <dbReference type="Rhea" id="RHEA:14357"/>
        <dbReference type="ChEBI" id="CHEBI:15378"/>
        <dbReference type="ChEBI" id="CHEBI:30616"/>
        <dbReference type="ChEBI" id="CHEBI:57986"/>
        <dbReference type="ChEBI" id="CHEBI:58210"/>
        <dbReference type="ChEBI" id="CHEBI:456216"/>
        <dbReference type="EC" id="2.7.1.26"/>
    </reaction>
</comment>
<keyword evidence="6" id="KW-0067">ATP-binding</keyword>
<dbReference type="InterPro" id="IPR015865">
    <property type="entry name" value="Riboflavin_kinase_bac/euk"/>
</dbReference>
<dbReference type="InterPro" id="IPR023465">
    <property type="entry name" value="Riboflavin_kinase_dom_sf"/>
</dbReference>
<organism evidence="9 10">
    <name type="scientific">Candidatus Uhrbacteria bacterium RIFCSPLOWO2_02_FULL_51_9</name>
    <dbReference type="NCBI Taxonomy" id="1802410"/>
    <lineage>
        <taxon>Bacteria</taxon>
        <taxon>Candidatus Uhriibacteriota</taxon>
    </lineage>
</organism>
<keyword evidence="2" id="KW-0285">Flavoprotein</keyword>
<dbReference type="GO" id="GO:0009231">
    <property type="term" value="P:riboflavin biosynthetic process"/>
    <property type="evidence" value="ECO:0007669"/>
    <property type="project" value="InterPro"/>
</dbReference>
<sequence>MKLSGRVIAGLGQGRLLGYPTANLDCDPGTLEGGVYAAFVVYRGVRYPAALMIGIGGDFSAKGGPASGADAKPKVEVHLLDQTMELVGELLNVEIVERVSEMRRVNSREELLRKIEEDIKRVRVLCSE</sequence>
<dbReference type="InterPro" id="IPR023468">
    <property type="entry name" value="Riboflavin_kinase"/>
</dbReference>
<dbReference type="Proteomes" id="UP000176678">
    <property type="component" value="Unassembled WGS sequence"/>
</dbReference>
<evidence type="ECO:0000256" key="3">
    <source>
        <dbReference type="ARBA" id="ARBA00022643"/>
    </source>
</evidence>
<proteinExistence type="predicted"/>
<evidence type="ECO:0000313" key="9">
    <source>
        <dbReference type="EMBL" id="OGL88513.1"/>
    </source>
</evidence>
<evidence type="ECO:0000256" key="1">
    <source>
        <dbReference type="ARBA" id="ARBA00012105"/>
    </source>
</evidence>
<dbReference type="GO" id="GO:0005524">
    <property type="term" value="F:ATP binding"/>
    <property type="evidence" value="ECO:0007669"/>
    <property type="project" value="UniProtKB-KW"/>
</dbReference>
<comment type="caution">
    <text evidence="9">The sequence shown here is derived from an EMBL/GenBank/DDBJ whole genome shotgun (WGS) entry which is preliminary data.</text>
</comment>
<evidence type="ECO:0000256" key="5">
    <source>
        <dbReference type="ARBA" id="ARBA00022741"/>
    </source>
</evidence>
<dbReference type="PANTHER" id="PTHR22749">
    <property type="entry name" value="RIBOFLAVIN KINASE/FMN ADENYLYLTRANSFERASE"/>
    <property type="match status" value="1"/>
</dbReference>
<protein>
    <recommendedName>
        <fullName evidence="1">riboflavin kinase</fullName>
        <ecNumber evidence="1">2.7.1.26</ecNumber>
    </recommendedName>
</protein>
<keyword evidence="4" id="KW-0808">Transferase</keyword>
<dbReference type="Pfam" id="PF01687">
    <property type="entry name" value="Flavokinase"/>
    <property type="match status" value="1"/>
</dbReference>
<name>A0A1F7VDJ5_9BACT</name>
<keyword evidence="3" id="KW-0288">FMN</keyword>
<dbReference type="PANTHER" id="PTHR22749:SF6">
    <property type="entry name" value="RIBOFLAVIN KINASE"/>
    <property type="match status" value="1"/>
</dbReference>
<dbReference type="Gene3D" id="2.40.30.30">
    <property type="entry name" value="Riboflavin kinase-like"/>
    <property type="match status" value="1"/>
</dbReference>
<dbReference type="STRING" id="1802410.A3H75_02660"/>
<evidence type="ECO:0000256" key="7">
    <source>
        <dbReference type="ARBA" id="ARBA00047880"/>
    </source>
</evidence>
<evidence type="ECO:0000256" key="2">
    <source>
        <dbReference type="ARBA" id="ARBA00022630"/>
    </source>
</evidence>
<evidence type="ECO:0000259" key="8">
    <source>
        <dbReference type="SMART" id="SM00904"/>
    </source>
</evidence>
<evidence type="ECO:0000256" key="6">
    <source>
        <dbReference type="ARBA" id="ARBA00022840"/>
    </source>
</evidence>
<keyword evidence="5" id="KW-0547">Nucleotide-binding</keyword>